<keyword evidence="4" id="KW-0808">Transferase</keyword>
<dbReference type="SMART" id="SM00740">
    <property type="entry name" value="PASTA"/>
    <property type="match status" value="1"/>
</dbReference>
<evidence type="ECO:0000256" key="3">
    <source>
        <dbReference type="ARBA" id="ARBA00022676"/>
    </source>
</evidence>
<dbReference type="PROSITE" id="PS51178">
    <property type="entry name" value="PASTA"/>
    <property type="match status" value="1"/>
</dbReference>
<dbReference type="InterPro" id="IPR005543">
    <property type="entry name" value="PASTA_dom"/>
</dbReference>
<proteinExistence type="predicted"/>
<evidence type="ECO:0000256" key="5">
    <source>
        <dbReference type="ARBA" id="ARBA00022801"/>
    </source>
</evidence>
<dbReference type="InterPro" id="IPR001460">
    <property type="entry name" value="PCN-bd_Tpept"/>
</dbReference>
<dbReference type="Pfam" id="PF00905">
    <property type="entry name" value="Transpeptidase"/>
    <property type="match status" value="1"/>
</dbReference>
<evidence type="ECO:0000256" key="7">
    <source>
        <dbReference type="ARBA" id="ARBA00034000"/>
    </source>
</evidence>
<evidence type="ECO:0000313" key="11">
    <source>
        <dbReference type="EMBL" id="MBO3083144.1"/>
    </source>
</evidence>
<dbReference type="RefSeq" id="WP_208212826.1">
    <property type="nucleotide sequence ID" value="NZ_CP074404.1"/>
</dbReference>
<dbReference type="InterPro" id="IPR036950">
    <property type="entry name" value="PBP_transglycosylase"/>
</dbReference>
<dbReference type="SUPFAM" id="SSF53955">
    <property type="entry name" value="Lysozyme-like"/>
    <property type="match status" value="1"/>
</dbReference>
<keyword evidence="1" id="KW-0121">Carboxypeptidase</keyword>
<name>A0ABS3SCB4_9CELL</name>
<reference evidence="11 12" key="1">
    <citation type="submission" date="2021-03" db="EMBL/GenBank/DDBJ databases">
        <title>novel species in genus Cellulomonas.</title>
        <authorList>
            <person name="Zhang G."/>
        </authorList>
    </citation>
    <scope>NUCLEOTIDE SEQUENCE [LARGE SCALE GENOMIC DNA]</scope>
    <source>
        <strain evidence="12">zg-ZUI188</strain>
    </source>
</reference>
<dbReference type="Gene3D" id="1.10.3810.10">
    <property type="entry name" value="Biosynthetic peptidoglycan transglycosylase-like"/>
    <property type="match status" value="1"/>
</dbReference>
<evidence type="ECO:0000259" key="10">
    <source>
        <dbReference type="PROSITE" id="PS51178"/>
    </source>
</evidence>
<dbReference type="PANTHER" id="PTHR32282">
    <property type="entry name" value="BINDING PROTEIN TRANSPEPTIDASE, PUTATIVE-RELATED"/>
    <property type="match status" value="1"/>
</dbReference>
<protein>
    <submittedName>
        <fullName evidence="11">Penicillin-binding protein</fullName>
    </submittedName>
</protein>
<keyword evidence="2" id="KW-0645">Protease</keyword>
<dbReference type="Pfam" id="PF03793">
    <property type="entry name" value="PASTA"/>
    <property type="match status" value="1"/>
</dbReference>
<dbReference type="Gene3D" id="3.30.10.20">
    <property type="match status" value="1"/>
</dbReference>
<dbReference type="CDD" id="cd06577">
    <property type="entry name" value="PASTA_pknB"/>
    <property type="match status" value="1"/>
</dbReference>
<evidence type="ECO:0000313" key="12">
    <source>
        <dbReference type="Proteomes" id="UP000678317"/>
    </source>
</evidence>
<dbReference type="PANTHER" id="PTHR32282:SF33">
    <property type="entry name" value="PEPTIDOGLYCAN GLYCOSYLTRANSFERASE"/>
    <property type="match status" value="1"/>
</dbReference>
<comment type="catalytic activity">
    <reaction evidence="7">
        <text>Preferential cleavage: (Ac)2-L-Lys-D-Ala-|-D-Ala. Also transpeptidation of peptidyl-alanyl moieties that are N-acyl substituents of D-alanine.</text>
        <dbReference type="EC" id="3.4.16.4"/>
    </reaction>
</comment>
<dbReference type="InterPro" id="IPR012338">
    <property type="entry name" value="Beta-lactam/transpept-like"/>
</dbReference>
<feature type="domain" description="PASTA" evidence="10">
    <location>
        <begin position="713"/>
        <end position="777"/>
    </location>
</feature>
<accession>A0ABS3SCB4</accession>
<evidence type="ECO:0000256" key="9">
    <source>
        <dbReference type="SAM" id="MobiDB-lite"/>
    </source>
</evidence>
<dbReference type="InterPro" id="IPR001264">
    <property type="entry name" value="Glyco_trans_51"/>
</dbReference>
<organism evidence="11 12">
    <name type="scientific">Cellulomonas fengjieae</name>
    <dbReference type="NCBI Taxonomy" id="2819978"/>
    <lineage>
        <taxon>Bacteria</taxon>
        <taxon>Bacillati</taxon>
        <taxon>Actinomycetota</taxon>
        <taxon>Actinomycetes</taxon>
        <taxon>Micrococcales</taxon>
        <taxon>Cellulomonadaceae</taxon>
        <taxon>Cellulomonas</taxon>
    </lineage>
</organism>
<keyword evidence="12" id="KW-1185">Reference proteome</keyword>
<feature type="compositionally biased region" description="Pro residues" evidence="9">
    <location>
        <begin position="781"/>
        <end position="790"/>
    </location>
</feature>
<keyword evidence="5" id="KW-0378">Hydrolase</keyword>
<keyword evidence="3" id="KW-0328">Glycosyltransferase</keyword>
<evidence type="ECO:0000256" key="4">
    <source>
        <dbReference type="ARBA" id="ARBA00022679"/>
    </source>
</evidence>
<dbReference type="Gene3D" id="3.40.710.10">
    <property type="entry name" value="DD-peptidase/beta-lactamase superfamily"/>
    <property type="match status" value="1"/>
</dbReference>
<evidence type="ECO:0000256" key="2">
    <source>
        <dbReference type="ARBA" id="ARBA00022670"/>
    </source>
</evidence>
<dbReference type="EMBL" id="JAGFBM010000001">
    <property type="protein sequence ID" value="MBO3083144.1"/>
    <property type="molecule type" value="Genomic_DNA"/>
</dbReference>
<dbReference type="Pfam" id="PF00912">
    <property type="entry name" value="Transgly"/>
    <property type="match status" value="1"/>
</dbReference>
<feature type="region of interest" description="Disordered" evidence="9">
    <location>
        <begin position="769"/>
        <end position="811"/>
    </location>
</feature>
<evidence type="ECO:0000256" key="1">
    <source>
        <dbReference type="ARBA" id="ARBA00022645"/>
    </source>
</evidence>
<dbReference type="Proteomes" id="UP000678317">
    <property type="component" value="Unassembled WGS sequence"/>
</dbReference>
<evidence type="ECO:0000256" key="6">
    <source>
        <dbReference type="ARBA" id="ARBA00023268"/>
    </source>
</evidence>
<dbReference type="InterPro" id="IPR023346">
    <property type="entry name" value="Lysozyme-like_dom_sf"/>
</dbReference>
<comment type="catalytic activity">
    <reaction evidence="8">
        <text>[GlcNAc-(1-&gt;4)-Mur2Ac(oyl-L-Ala-gamma-D-Glu-L-Lys-D-Ala-D-Ala)](n)-di-trans,octa-cis-undecaprenyl diphosphate + beta-D-GlcNAc-(1-&gt;4)-Mur2Ac(oyl-L-Ala-gamma-D-Glu-L-Lys-D-Ala-D-Ala)-di-trans,octa-cis-undecaprenyl diphosphate = [GlcNAc-(1-&gt;4)-Mur2Ac(oyl-L-Ala-gamma-D-Glu-L-Lys-D-Ala-D-Ala)](n+1)-di-trans,octa-cis-undecaprenyl diphosphate + di-trans,octa-cis-undecaprenyl diphosphate + H(+)</text>
        <dbReference type="Rhea" id="RHEA:23708"/>
        <dbReference type="Rhea" id="RHEA-COMP:9602"/>
        <dbReference type="Rhea" id="RHEA-COMP:9603"/>
        <dbReference type="ChEBI" id="CHEBI:15378"/>
        <dbReference type="ChEBI" id="CHEBI:58405"/>
        <dbReference type="ChEBI" id="CHEBI:60033"/>
        <dbReference type="ChEBI" id="CHEBI:78435"/>
        <dbReference type="EC" id="2.4.99.28"/>
    </reaction>
</comment>
<sequence>MPNPARQRGRQVNAFQALALLLTFALVAGVGGVLAAGLVLPGVAVANGVTDLTVTAFDDLPTELQEKPLPEKSVIRAADGQLLATFYDQNRVVVPLSEISPLLQQAVIATEDKRFYTHAGVDPTGMLRALVKNQMETDGGQEGASTLTQQYVKNVLIDAALAKDTEAERLEAIRAAQEAEGAEGYARKLREAKLAIALEKRETKEQILEKYLNIAPFGASVYGAESAAQYYFSKPAKDLNYLEAATIAGVTQSPTKWDPVLYPDASQSRRNIVLQLMRDQGYITAEEYAAGVATPLVDTMHTQPLKQGCMTAGDAVPGSGYFCDYVTKVILNDEAFGADRAARKGLLYRGGLTITTTLDPRQQAAADAEVKAGVPVGDPSGVKSAISVVEPHTGKITAMAQTTNFNPTSNPGPGEDAVNYNTDAAYGASKGFAPGSTFKPFTLAQWLKEGHSLNESINGTPMQYPMSAFNASCTRLAGPPYKFGNAEGKGAVMSVLDATKNSVNSGYIAMATKIDLCGMIDTATSLGIHQANTGEPFKVLPANVLGSDGVAPLTMAAAFAAFAADGMFCKPIAIVSVVDTNGASLPVPQAGCTQALEPQIARAMNFAMSNVWKGTAESVGAPPFPSAGKTGTTSENEYTWFVGYTPRLAAAVWVGHSEGMIPVKDVWIGGKFVRRAFGSSVAAPTWKRFMTTALSDGGANPDFAAPAEKEVFGEKVAVPSVVGLSEGDARNRLGGAGFRTSVAPEQVGSSLPAGTVAAQSPSGTAVKGSWVTLTLSNGQPAAPPPAPEQPGLPGGPGANRPGPGNPPGQNR</sequence>
<comment type="caution">
    <text evidence="11">The sequence shown here is derived from an EMBL/GenBank/DDBJ whole genome shotgun (WGS) entry which is preliminary data.</text>
</comment>
<evidence type="ECO:0000256" key="8">
    <source>
        <dbReference type="ARBA" id="ARBA00049902"/>
    </source>
</evidence>
<gene>
    <name evidence="11" type="ORF">J4035_00700</name>
</gene>
<keyword evidence="6" id="KW-0511">Multifunctional enzyme</keyword>
<dbReference type="InterPro" id="IPR050396">
    <property type="entry name" value="Glycosyltr_51/Transpeptidase"/>
</dbReference>
<dbReference type="SUPFAM" id="SSF56601">
    <property type="entry name" value="beta-lactamase/transpeptidase-like"/>
    <property type="match status" value="1"/>
</dbReference>